<dbReference type="InterPro" id="IPR001584">
    <property type="entry name" value="Integrase_cat-core"/>
</dbReference>
<evidence type="ECO:0000256" key="1">
    <source>
        <dbReference type="SAM" id="MobiDB-lite"/>
    </source>
</evidence>
<dbReference type="AlphaFoldDB" id="E6TJ76"/>
<dbReference type="HOGENOM" id="CLU_013110_0_0_11"/>
<protein>
    <submittedName>
        <fullName evidence="3">Mu transposase/integrase</fullName>
    </submittedName>
</protein>
<gene>
    <name evidence="3" type="ordered locus">Mspyr1_25180</name>
</gene>
<dbReference type="InterPro" id="IPR015378">
    <property type="entry name" value="Transposase-like_Mu_C"/>
</dbReference>
<dbReference type="KEGG" id="msp:Mspyr1_25180"/>
<feature type="compositionally biased region" description="Polar residues" evidence="1">
    <location>
        <begin position="653"/>
        <end position="664"/>
    </location>
</feature>
<keyword evidence="4" id="KW-1185">Reference proteome</keyword>
<sequence length="697" mass="76905">MSSLRGGVIREGDEIRLGSRVFTVASLAGGSVRLVDAVGERTTVPLSMVLADSTLEVLAGSRPVLWSVEALEGVPEEVADRARWWEQHIVEVLTGRRPESPPGQPIRPEFDPAVRSLRQRELTKLEELRAAGHDLALITLQRQRSRYEAKGLLGLVDGRYLAKRPVLGRVDERVVAVVRRLIDNETELSTGTVSRLQRKLEKALLAEYGPDDAPKAPSQATFYRLVKRLEEGKHTFGSARTRRSLAKQPDGPFGTVTAARPGEMVEIDSTPLDVRVVLDDGVVDRVELTAMVDNVTRSIPAAVLRPTTKAVDAALLLAKALTPEPMRPGWSDALRLSRSVLPHRRLTDIDQRLADAAARPVIAPETIVCDHGKAFLSKTFEQACCSLGINLQPAHPDQPTDKPKVERTLQSVGTLFAQYVAGYVGSSVERRGKNADQDAVWSLVELQALLDEWLVAVWQNRPHDGLRDPVTPGKALTPNEKFAALVEVAGYVPVPLSADAYIELLPATWRTIGSAGIRVNHRTYDARALNPYRRVDSGVRSRNGRWEVHYDPYDVSQIWVRNHHDDGWITATWTHMRTAAVPFGDTVWKQAQEIVAERGADPVTEAEIAAAADALLDRAERGPDTQQDPPAARRAAARARSIPEPSWPHPSVEGTNQNQEPSEVSTDRPANSDDDDLADVIPLPVFDARKEAEQWHW</sequence>
<feature type="region of interest" description="Disordered" evidence="1">
    <location>
        <begin position="237"/>
        <end position="256"/>
    </location>
</feature>
<accession>E6TJ76</accession>
<dbReference type="SUPFAM" id="SSF53098">
    <property type="entry name" value="Ribonuclease H-like"/>
    <property type="match status" value="1"/>
</dbReference>
<name>E6TJ76_MYCSR</name>
<proteinExistence type="predicted"/>
<reference evidence="3 4" key="1">
    <citation type="journal article" date="2011" name="Stand. Genomic Sci.">
        <title>Complete genome sequence of Mycobacterium sp. strain (Spyr1) and reclassification to Mycobacterium gilvum Spyr1.</title>
        <authorList>
            <person name="Kallimanis A."/>
            <person name="Karabika E."/>
            <person name="Mavromatis K."/>
            <person name="Lapidus A."/>
            <person name="Labutti K.M."/>
            <person name="Liolios K."/>
            <person name="Ivanova N."/>
            <person name="Goodwin L."/>
            <person name="Woyke T."/>
            <person name="Velentzas A.D."/>
            <person name="Perisynakis A."/>
            <person name="Ouzounis C.C."/>
            <person name="Kyrpides N.C."/>
            <person name="Koukkou A.I."/>
            <person name="Drainas C."/>
        </authorList>
    </citation>
    <scope>NUCLEOTIDE SEQUENCE [LARGE SCALE GENOMIC DNA]</scope>
    <source>
        <strain evidence="4">DSM 45189 / LMG 24558 / Spyr1</strain>
    </source>
</reference>
<dbReference type="PROSITE" id="PS50994">
    <property type="entry name" value="INTEGRASE"/>
    <property type="match status" value="1"/>
</dbReference>
<evidence type="ECO:0000259" key="2">
    <source>
        <dbReference type="PROSITE" id="PS50994"/>
    </source>
</evidence>
<dbReference type="Gene3D" id="3.30.420.10">
    <property type="entry name" value="Ribonuclease H-like superfamily/Ribonuclease H"/>
    <property type="match status" value="1"/>
</dbReference>
<dbReference type="InterPro" id="IPR012337">
    <property type="entry name" value="RNaseH-like_sf"/>
</dbReference>
<dbReference type="EMBL" id="CP002385">
    <property type="protein sequence ID" value="ADT99153.1"/>
    <property type="molecule type" value="Genomic_DNA"/>
</dbReference>
<evidence type="ECO:0000313" key="4">
    <source>
        <dbReference type="Proteomes" id="UP000008916"/>
    </source>
</evidence>
<organism evidence="3 4">
    <name type="scientific">Mycolicibacterium gilvum (strain DSM 45189 / LMG 24558 / Spyr1)</name>
    <name type="common">Mycobacterium gilvum</name>
    <dbReference type="NCBI Taxonomy" id="278137"/>
    <lineage>
        <taxon>Bacteria</taxon>
        <taxon>Bacillati</taxon>
        <taxon>Actinomycetota</taxon>
        <taxon>Actinomycetes</taxon>
        <taxon>Mycobacteriales</taxon>
        <taxon>Mycobacteriaceae</taxon>
        <taxon>Mycolicibacterium</taxon>
    </lineage>
</organism>
<dbReference type="InterPro" id="IPR036397">
    <property type="entry name" value="RNaseH_sf"/>
</dbReference>
<dbReference type="GO" id="GO:0003676">
    <property type="term" value="F:nucleic acid binding"/>
    <property type="evidence" value="ECO:0007669"/>
    <property type="project" value="InterPro"/>
</dbReference>
<feature type="domain" description="Integrase catalytic" evidence="2">
    <location>
        <begin position="257"/>
        <end position="486"/>
    </location>
</feature>
<feature type="region of interest" description="Disordered" evidence="1">
    <location>
        <begin position="619"/>
        <end position="685"/>
    </location>
</feature>
<dbReference type="Proteomes" id="UP000008916">
    <property type="component" value="Chromosome"/>
</dbReference>
<dbReference type="Pfam" id="PF09299">
    <property type="entry name" value="Mu-transpos_C"/>
    <property type="match status" value="1"/>
</dbReference>
<dbReference type="GO" id="GO:0015074">
    <property type="term" value="P:DNA integration"/>
    <property type="evidence" value="ECO:0007669"/>
    <property type="project" value="InterPro"/>
</dbReference>
<evidence type="ECO:0000313" key="3">
    <source>
        <dbReference type="EMBL" id="ADT99153.1"/>
    </source>
</evidence>